<dbReference type="AlphaFoldDB" id="A0A0L6V0M4"/>
<dbReference type="InterPro" id="IPR058353">
    <property type="entry name" value="DUF8040"/>
</dbReference>
<feature type="region of interest" description="Disordered" evidence="1">
    <location>
        <begin position="80"/>
        <end position="103"/>
    </location>
</feature>
<evidence type="ECO:0000313" key="3">
    <source>
        <dbReference type="EMBL" id="KNZ53685.1"/>
    </source>
</evidence>
<dbReference type="Proteomes" id="UP000037035">
    <property type="component" value="Unassembled WGS sequence"/>
</dbReference>
<dbReference type="Pfam" id="PF26138">
    <property type="entry name" value="DUF8040"/>
    <property type="match status" value="1"/>
</dbReference>
<organism evidence="3 4">
    <name type="scientific">Puccinia sorghi</name>
    <dbReference type="NCBI Taxonomy" id="27349"/>
    <lineage>
        <taxon>Eukaryota</taxon>
        <taxon>Fungi</taxon>
        <taxon>Dikarya</taxon>
        <taxon>Basidiomycota</taxon>
        <taxon>Pucciniomycotina</taxon>
        <taxon>Pucciniomycetes</taxon>
        <taxon>Pucciniales</taxon>
        <taxon>Pucciniaceae</taxon>
        <taxon>Puccinia</taxon>
    </lineage>
</organism>
<evidence type="ECO:0000313" key="4">
    <source>
        <dbReference type="Proteomes" id="UP000037035"/>
    </source>
</evidence>
<name>A0A0L6V0M4_9BASI</name>
<dbReference type="VEuPathDB" id="FungiDB:VP01_3165g2"/>
<proteinExistence type="predicted"/>
<feature type="non-terminal residue" evidence="3">
    <location>
        <position position="103"/>
    </location>
</feature>
<dbReference type="EMBL" id="LAVV01008130">
    <property type="protein sequence ID" value="KNZ53685.1"/>
    <property type="molecule type" value="Genomic_DNA"/>
</dbReference>
<gene>
    <name evidence="3" type="ORF">VP01_3165g2</name>
</gene>
<feature type="domain" description="DUF8040" evidence="2">
    <location>
        <begin position="56"/>
        <end position="94"/>
    </location>
</feature>
<reference evidence="3 4" key="1">
    <citation type="submission" date="2015-08" db="EMBL/GenBank/DDBJ databases">
        <title>Next Generation Sequencing and Analysis of the Genome of Puccinia sorghi L Schw, the Causal Agent of Maize Common Rust.</title>
        <authorList>
            <person name="Rochi L."/>
            <person name="Burguener G."/>
            <person name="Darino M."/>
            <person name="Turjanski A."/>
            <person name="Kreff E."/>
            <person name="Dieguez M.J."/>
            <person name="Sacco F."/>
        </authorList>
    </citation>
    <scope>NUCLEOTIDE SEQUENCE [LARGE SCALE GENOMIC DNA]</scope>
    <source>
        <strain evidence="3 4">RO10H11247</strain>
    </source>
</reference>
<feature type="compositionally biased region" description="Basic residues" evidence="1">
    <location>
        <begin position="91"/>
        <end position="103"/>
    </location>
</feature>
<evidence type="ECO:0000259" key="2">
    <source>
        <dbReference type="Pfam" id="PF26138"/>
    </source>
</evidence>
<protein>
    <recommendedName>
        <fullName evidence="2">DUF8040 domain-containing protein</fullName>
    </recommendedName>
</protein>
<comment type="caution">
    <text evidence="3">The sequence shown here is derived from an EMBL/GenBank/DDBJ whole genome shotgun (WGS) entry which is preliminary data.</text>
</comment>
<sequence length="103" mass="11710">MLSIRTFITPIESMVSQHDGAITTYIHHHHHLLDECTYELLQTIKTPRNTSILTGQILPLEEQVAIFLYIVGHSSSNRATQDRFQHSGKAISRKNRKKGSTVD</sequence>
<keyword evidence="4" id="KW-1185">Reference proteome</keyword>
<accession>A0A0L6V0M4</accession>
<evidence type="ECO:0000256" key="1">
    <source>
        <dbReference type="SAM" id="MobiDB-lite"/>
    </source>
</evidence>
<dbReference type="OrthoDB" id="2505551at2759"/>